<dbReference type="OrthoDB" id="6897701at2759"/>
<feature type="signal peptide" evidence="4">
    <location>
        <begin position="1"/>
        <end position="19"/>
    </location>
</feature>
<organism evidence="5 6">
    <name type="scientific">Chrysodeixis includens</name>
    <name type="common">Soybean looper</name>
    <name type="synonym">Pseudoplusia includens</name>
    <dbReference type="NCBI Taxonomy" id="689277"/>
    <lineage>
        <taxon>Eukaryota</taxon>
        <taxon>Metazoa</taxon>
        <taxon>Ecdysozoa</taxon>
        <taxon>Arthropoda</taxon>
        <taxon>Hexapoda</taxon>
        <taxon>Insecta</taxon>
        <taxon>Pterygota</taxon>
        <taxon>Neoptera</taxon>
        <taxon>Endopterygota</taxon>
        <taxon>Lepidoptera</taxon>
        <taxon>Glossata</taxon>
        <taxon>Ditrysia</taxon>
        <taxon>Noctuoidea</taxon>
        <taxon>Noctuidae</taxon>
        <taxon>Plusiinae</taxon>
        <taxon>Chrysodeixis</taxon>
    </lineage>
</organism>
<evidence type="ECO:0000313" key="6">
    <source>
        <dbReference type="Proteomes" id="UP001154114"/>
    </source>
</evidence>
<dbReference type="AlphaFoldDB" id="A0A9N8L3W1"/>
<feature type="region of interest" description="Disordered" evidence="3">
    <location>
        <begin position="163"/>
        <end position="194"/>
    </location>
</feature>
<dbReference type="InterPro" id="IPR036728">
    <property type="entry name" value="PBP_GOBP_sf"/>
</dbReference>
<dbReference type="InterPro" id="IPR006072">
    <property type="entry name" value="Odorant/phero-bd_Lep"/>
</dbReference>
<keyword evidence="2" id="KW-0813">Transport</keyword>
<dbReference type="EMBL" id="LR824021">
    <property type="protein sequence ID" value="CAD0202893.1"/>
    <property type="molecule type" value="Genomic_DNA"/>
</dbReference>
<comment type="similarity">
    <text evidence="1">Belongs to the PBP/GOBP family.</text>
</comment>
<evidence type="ECO:0000256" key="4">
    <source>
        <dbReference type="SAM" id="SignalP"/>
    </source>
</evidence>
<dbReference type="InterPro" id="IPR006170">
    <property type="entry name" value="PBP/GOBP"/>
</dbReference>
<dbReference type="SUPFAM" id="SSF47565">
    <property type="entry name" value="Insect pheromone/odorant-binding proteins"/>
    <property type="match status" value="1"/>
</dbReference>
<dbReference type="SMART" id="SM00708">
    <property type="entry name" value="PhBP"/>
    <property type="match status" value="1"/>
</dbReference>
<evidence type="ECO:0000256" key="1">
    <source>
        <dbReference type="ARBA" id="ARBA00008098"/>
    </source>
</evidence>
<keyword evidence="6" id="KW-1185">Reference proteome</keyword>
<protein>
    <submittedName>
        <fullName evidence="5">Uncharacterized protein</fullName>
    </submittedName>
</protein>
<dbReference type="Pfam" id="PF01395">
    <property type="entry name" value="PBP_GOBP"/>
    <property type="match status" value="1"/>
</dbReference>
<keyword evidence="4" id="KW-0732">Signal</keyword>
<evidence type="ECO:0000256" key="3">
    <source>
        <dbReference type="SAM" id="MobiDB-lite"/>
    </source>
</evidence>
<feature type="compositionally biased region" description="Basic and acidic residues" evidence="3">
    <location>
        <begin position="163"/>
        <end position="175"/>
    </location>
</feature>
<sequence>MGTNAMFLLLFPLVISTSADHEIAVMRSVTASVGDVVLECQNEMHFDNVVIHDLVNIWTESNELLNPETGCVMLCVLVKMELVDHGGKVQKAESDAFLRAMGADDRIAGKLVELFELCQRATSRIKDMCEFALQMTKCFRYGIFELRWVPHYTVPNATDTMGKRNTEQMWEERDVRRHGRNNRRRRTNKKSRFY</sequence>
<proteinExistence type="inferred from homology"/>
<dbReference type="Gene3D" id="1.10.238.20">
    <property type="entry name" value="Pheromone/general odorant binding protein domain"/>
    <property type="match status" value="1"/>
</dbReference>
<dbReference type="CDD" id="cd23992">
    <property type="entry name" value="PBP_GOBP"/>
    <property type="match status" value="1"/>
</dbReference>
<reference evidence="5" key="1">
    <citation type="submission" date="2021-12" db="EMBL/GenBank/DDBJ databases">
        <authorList>
            <person name="King R."/>
        </authorList>
    </citation>
    <scope>NUCLEOTIDE SEQUENCE</scope>
</reference>
<evidence type="ECO:0000256" key="2">
    <source>
        <dbReference type="ARBA" id="ARBA00022448"/>
    </source>
</evidence>
<feature type="compositionally biased region" description="Basic residues" evidence="3">
    <location>
        <begin position="176"/>
        <end position="194"/>
    </location>
</feature>
<feature type="chain" id="PRO_5040285790" evidence="4">
    <location>
        <begin position="20"/>
        <end position="194"/>
    </location>
</feature>
<evidence type="ECO:0000313" key="5">
    <source>
        <dbReference type="EMBL" id="CAD0202893.1"/>
    </source>
</evidence>
<dbReference type="PRINTS" id="PR00484">
    <property type="entry name" value="PBPGOBP"/>
</dbReference>
<dbReference type="GO" id="GO:0005549">
    <property type="term" value="F:odorant binding"/>
    <property type="evidence" value="ECO:0007669"/>
    <property type="project" value="InterPro"/>
</dbReference>
<dbReference type="Proteomes" id="UP001154114">
    <property type="component" value="Chromosome 18"/>
</dbReference>
<accession>A0A9N8L3W1</accession>
<gene>
    <name evidence="5" type="ORF">CINC_LOCUS4549</name>
</gene>
<name>A0A9N8L3W1_CHRIL</name>